<sequence>MSTFVPNPAFSISSFSHHFHYYGCSISSDLPRANLTADTRETSSSPILLHSALDILELCETHIFVLLIYVVEDTGITFGVNSWAKHKVFVNFSAFLVEVHVIFGPWSRLTPHARSPEAHLFQKRSRLAGWGLANVVDVDLVILLNLDGSNRATER</sequence>
<name>A0A9P4KGC5_9PLEO</name>
<protein>
    <submittedName>
        <fullName evidence="1">Uncharacterized protein</fullName>
    </submittedName>
</protein>
<evidence type="ECO:0000313" key="1">
    <source>
        <dbReference type="EMBL" id="KAF2267482.1"/>
    </source>
</evidence>
<keyword evidence="2" id="KW-1185">Reference proteome</keyword>
<organism evidence="1 2">
    <name type="scientific">Lojkania enalia</name>
    <dbReference type="NCBI Taxonomy" id="147567"/>
    <lineage>
        <taxon>Eukaryota</taxon>
        <taxon>Fungi</taxon>
        <taxon>Dikarya</taxon>
        <taxon>Ascomycota</taxon>
        <taxon>Pezizomycotina</taxon>
        <taxon>Dothideomycetes</taxon>
        <taxon>Pleosporomycetidae</taxon>
        <taxon>Pleosporales</taxon>
        <taxon>Pleosporales incertae sedis</taxon>
        <taxon>Lojkania</taxon>
    </lineage>
</organism>
<evidence type="ECO:0000313" key="2">
    <source>
        <dbReference type="Proteomes" id="UP000800093"/>
    </source>
</evidence>
<reference evidence="2" key="1">
    <citation type="journal article" date="2020" name="Stud. Mycol.">
        <title>101 Dothideomycetes genomes: A test case for predicting lifestyles and emergence of pathogens.</title>
        <authorList>
            <person name="Haridas S."/>
            <person name="Albert R."/>
            <person name="Binder M."/>
            <person name="Bloem J."/>
            <person name="LaButti K."/>
            <person name="Salamov A."/>
            <person name="Andreopoulos B."/>
            <person name="Baker S."/>
            <person name="Barry K."/>
            <person name="Bills G."/>
            <person name="Bluhm B."/>
            <person name="Cannon C."/>
            <person name="Castanera R."/>
            <person name="Culley D."/>
            <person name="Daum C."/>
            <person name="Ezra D."/>
            <person name="Gonzalez J."/>
            <person name="Henrissat B."/>
            <person name="Kuo A."/>
            <person name="Liang C."/>
            <person name="Lipzen A."/>
            <person name="Lutzoni F."/>
            <person name="Magnuson J."/>
            <person name="Mondo S."/>
            <person name="Nolan M."/>
            <person name="Ohm R."/>
            <person name="Pangilinan J."/>
            <person name="Park H.-J."/>
            <person name="Ramirez L."/>
            <person name="Alfaro M."/>
            <person name="Sun H."/>
            <person name="Tritt A."/>
            <person name="Yoshinaga Y."/>
            <person name="Zwiers L.-H."/>
            <person name="Turgeon B."/>
            <person name="Goodwin S."/>
            <person name="Spatafora J."/>
            <person name="Crous P."/>
            <person name="Grigoriev I."/>
        </authorList>
    </citation>
    <scope>NUCLEOTIDE SEQUENCE [LARGE SCALE GENOMIC DNA]</scope>
    <source>
        <strain evidence="2">CBS 304.66</strain>
    </source>
</reference>
<accession>A0A9P4KGC5</accession>
<dbReference type="Proteomes" id="UP000800093">
    <property type="component" value="Unassembled WGS sequence"/>
</dbReference>
<dbReference type="AlphaFoldDB" id="A0A9P4KGC5"/>
<dbReference type="EMBL" id="ML986591">
    <property type="protein sequence ID" value="KAF2267482.1"/>
    <property type="molecule type" value="Genomic_DNA"/>
</dbReference>
<comment type="caution">
    <text evidence="1">The sequence shown here is derived from an EMBL/GenBank/DDBJ whole genome shotgun (WGS) entry which is preliminary data.</text>
</comment>
<proteinExistence type="predicted"/>
<gene>
    <name evidence="1" type="ORF">CC78DRAFT_577194</name>
</gene>